<accession>A0A0K6FME6</accession>
<dbReference type="SUPFAM" id="SSF56112">
    <property type="entry name" value="Protein kinase-like (PK-like)"/>
    <property type="match status" value="1"/>
</dbReference>
<dbReference type="PRINTS" id="PR00109">
    <property type="entry name" value="TYRKINASE"/>
</dbReference>
<evidence type="ECO:0000256" key="2">
    <source>
        <dbReference type="ARBA" id="ARBA00006582"/>
    </source>
</evidence>
<evidence type="ECO:0000313" key="9">
    <source>
        <dbReference type="EMBL" id="CUA67420.1"/>
    </source>
</evidence>
<dbReference type="SMART" id="SM00220">
    <property type="entry name" value="S_TKc"/>
    <property type="match status" value="1"/>
</dbReference>
<evidence type="ECO:0000256" key="4">
    <source>
        <dbReference type="ARBA" id="ARBA00022989"/>
    </source>
</evidence>
<comment type="similarity">
    <text evidence="2">Belongs to the YSP2 family.</text>
</comment>
<evidence type="ECO:0000313" key="10">
    <source>
        <dbReference type="Proteomes" id="UP000044841"/>
    </source>
</evidence>
<dbReference type="Pfam" id="PF07714">
    <property type="entry name" value="PK_Tyr_Ser-Thr"/>
    <property type="match status" value="1"/>
</dbReference>
<keyword evidence="10" id="KW-1185">Reference proteome</keyword>
<feature type="region of interest" description="Disordered" evidence="6">
    <location>
        <begin position="1"/>
        <end position="26"/>
    </location>
</feature>
<dbReference type="Pfam" id="PF02893">
    <property type="entry name" value="GRAM"/>
    <property type="match status" value="1"/>
</dbReference>
<dbReference type="InterPro" id="IPR011009">
    <property type="entry name" value="Kinase-like_dom_sf"/>
</dbReference>
<sequence>MDFSLFRSRKKSRGQPSPQHELGGSPVFVNSMESSYHMRNGITSAFSSPFSIIPSPSSGVIISPESVSKEVHPLRSWRKVPHLQPETDYLSDSDSDNLEDLLSSVSDKIPVSPLPIASSKRNTEFHAIFNNIPLGDCLIDDYECSIDHYLSFGGDGRLYLSESYICFCSLGSTSVISFHEITSIKKMTKHTIPNAIKINTVLQVYIFTAFPLRNKVYEAIYNTWQRWARKPIRCSCGKEGDHFKEVVVDAVIPGAPEAIYDLMFTSNFLKEFMARDETLTDIQISDWYTEQPDSQLLGRDYRDITYSQFGIKRVLKDEALHVNFDDYVSIQTTMRLPHSMDNEIIIQTRTCIMWAGATVSRLMVTRTILQGCEDNRSLSGLQNLIMRDQKDHYVNLEKAIYSRIRTHHVDLGPDRVIDREDPEMTQGHGILPLPPSARTYITGPLDKIPKAAQLTSIPAKDSTDRLNNNKYFINECTLRSALAGHTSTSQYPDKVADILQSESPQCVASVMYGYLIHHGCLDLESSIDPSGFSLSPVAEGGFGDVWTGRSRTDGTKLAIKVLRFASLTGDTARKELKRITREIYHWSKLDHENVNKLIGVIIFRERLGMVSEWMEHGNLRQYLNRNASVDRRQLCTQIARGAAYLYSVNMVHGDLKACNILVSSTGILKITDFDYSIFPECSLAFSATSRMGGGTLRWMAPELLLDEEPQQRNLKTDIYALGMTFLETITNAHPYSECQLDHQIYRKLLCREHPKRSEEHFPDTEWGNGMWNLLLECWDFSPASRPTADAILSLLLTLESGTADTT</sequence>
<dbReference type="InterPro" id="IPR031968">
    <property type="entry name" value="VASt"/>
</dbReference>
<dbReference type="GO" id="GO:0004674">
    <property type="term" value="F:protein serine/threonine kinase activity"/>
    <property type="evidence" value="ECO:0007669"/>
    <property type="project" value="TreeGrafter"/>
</dbReference>
<dbReference type="Proteomes" id="UP000044841">
    <property type="component" value="Unassembled WGS sequence"/>
</dbReference>
<evidence type="ECO:0000259" key="7">
    <source>
        <dbReference type="PROSITE" id="PS50011"/>
    </source>
</evidence>
<dbReference type="InterPro" id="IPR051681">
    <property type="entry name" value="Ser/Thr_Kinases-Pseudokinases"/>
</dbReference>
<evidence type="ECO:0000256" key="1">
    <source>
        <dbReference type="ARBA" id="ARBA00004167"/>
    </source>
</evidence>
<dbReference type="PANTHER" id="PTHR44329">
    <property type="entry name" value="SERINE/THREONINE-PROTEIN KINASE TNNI3K-RELATED"/>
    <property type="match status" value="1"/>
</dbReference>
<reference evidence="9 10" key="1">
    <citation type="submission" date="2015-07" db="EMBL/GenBank/DDBJ databases">
        <authorList>
            <person name="Noorani M."/>
        </authorList>
    </citation>
    <scope>NUCLEOTIDE SEQUENCE [LARGE SCALE GENOMIC DNA]</scope>
    <source>
        <strain evidence="9">BBA 69670</strain>
    </source>
</reference>
<evidence type="ECO:0000259" key="8">
    <source>
        <dbReference type="PROSITE" id="PS51778"/>
    </source>
</evidence>
<keyword evidence="5" id="KW-0472">Membrane</keyword>
<evidence type="ECO:0000256" key="3">
    <source>
        <dbReference type="ARBA" id="ARBA00022692"/>
    </source>
</evidence>
<dbReference type="PROSITE" id="PS50011">
    <property type="entry name" value="PROTEIN_KINASE_DOM"/>
    <property type="match status" value="1"/>
</dbReference>
<organism evidence="9 10">
    <name type="scientific">Rhizoctonia solani</name>
    <dbReference type="NCBI Taxonomy" id="456999"/>
    <lineage>
        <taxon>Eukaryota</taxon>
        <taxon>Fungi</taxon>
        <taxon>Dikarya</taxon>
        <taxon>Basidiomycota</taxon>
        <taxon>Agaricomycotina</taxon>
        <taxon>Agaricomycetes</taxon>
        <taxon>Cantharellales</taxon>
        <taxon>Ceratobasidiaceae</taxon>
        <taxon>Rhizoctonia</taxon>
    </lineage>
</organism>
<dbReference type="Pfam" id="PF16016">
    <property type="entry name" value="VASt"/>
    <property type="match status" value="1"/>
</dbReference>
<dbReference type="Gene3D" id="1.10.510.10">
    <property type="entry name" value="Transferase(Phosphotransferase) domain 1"/>
    <property type="match status" value="1"/>
</dbReference>
<proteinExistence type="inferred from homology"/>
<evidence type="ECO:0000256" key="5">
    <source>
        <dbReference type="ARBA" id="ARBA00023136"/>
    </source>
</evidence>
<protein>
    <submittedName>
        <fullName evidence="9">Tyrosine-protein kinase JAK3</fullName>
    </submittedName>
</protein>
<dbReference type="InterPro" id="IPR008271">
    <property type="entry name" value="Ser/Thr_kinase_AS"/>
</dbReference>
<keyword evidence="9" id="KW-0418">Kinase</keyword>
<feature type="domain" description="VASt" evidence="8">
    <location>
        <begin position="242"/>
        <end position="408"/>
    </location>
</feature>
<feature type="domain" description="Protein kinase" evidence="7">
    <location>
        <begin position="531"/>
        <end position="798"/>
    </location>
</feature>
<name>A0A0K6FME6_9AGAM</name>
<dbReference type="EMBL" id="CYGV01000113">
    <property type="protein sequence ID" value="CUA67420.1"/>
    <property type="molecule type" value="Genomic_DNA"/>
</dbReference>
<dbReference type="Gene3D" id="2.30.29.30">
    <property type="entry name" value="Pleckstrin-homology domain (PH domain)/Phosphotyrosine-binding domain (PTB)"/>
    <property type="match status" value="1"/>
</dbReference>
<comment type="subcellular location">
    <subcellularLocation>
        <location evidence="1">Membrane</location>
        <topology evidence="1">Single-pass membrane protein</topology>
    </subcellularLocation>
</comment>
<dbReference type="AlphaFoldDB" id="A0A0K6FME6"/>
<keyword evidence="3" id="KW-0812">Transmembrane</keyword>
<dbReference type="PROSITE" id="PS51778">
    <property type="entry name" value="VAST"/>
    <property type="match status" value="1"/>
</dbReference>
<dbReference type="GO" id="GO:0016020">
    <property type="term" value="C:membrane"/>
    <property type="evidence" value="ECO:0007669"/>
    <property type="project" value="UniProtKB-SubCell"/>
</dbReference>
<keyword evidence="4" id="KW-1133">Transmembrane helix</keyword>
<dbReference type="InterPro" id="IPR000719">
    <property type="entry name" value="Prot_kinase_dom"/>
</dbReference>
<dbReference type="InterPro" id="IPR011993">
    <property type="entry name" value="PH-like_dom_sf"/>
</dbReference>
<dbReference type="InterPro" id="IPR004182">
    <property type="entry name" value="GRAM"/>
</dbReference>
<dbReference type="InterPro" id="IPR001245">
    <property type="entry name" value="Ser-Thr/Tyr_kinase_cat_dom"/>
</dbReference>
<dbReference type="SMART" id="SM00568">
    <property type="entry name" value="GRAM"/>
    <property type="match status" value="1"/>
</dbReference>
<dbReference type="PROSITE" id="PS00108">
    <property type="entry name" value="PROTEIN_KINASE_ST"/>
    <property type="match status" value="1"/>
</dbReference>
<evidence type="ECO:0000256" key="6">
    <source>
        <dbReference type="SAM" id="MobiDB-lite"/>
    </source>
</evidence>
<dbReference type="GO" id="GO:0005524">
    <property type="term" value="F:ATP binding"/>
    <property type="evidence" value="ECO:0007669"/>
    <property type="project" value="InterPro"/>
</dbReference>
<gene>
    <name evidence="9" type="ORF">RSOLAG22IIIB_03064</name>
</gene>
<keyword evidence="9" id="KW-0808">Transferase</keyword>